<evidence type="ECO:0000259" key="2">
    <source>
        <dbReference type="PROSITE" id="PS50943"/>
    </source>
</evidence>
<dbReference type="PROSITE" id="PS50943">
    <property type="entry name" value="HTH_CROC1"/>
    <property type="match status" value="1"/>
</dbReference>
<organism evidence="3">
    <name type="scientific">hydrocarbon metagenome</name>
    <dbReference type="NCBI Taxonomy" id="938273"/>
    <lineage>
        <taxon>unclassified sequences</taxon>
        <taxon>metagenomes</taxon>
        <taxon>ecological metagenomes</taxon>
    </lineage>
</organism>
<accession>A0A0W8FNJ7</accession>
<gene>
    <name evidence="3" type="ORF">ASZ90_007732</name>
</gene>
<dbReference type="AlphaFoldDB" id="A0A0W8FNJ7"/>
<dbReference type="InterPro" id="IPR010982">
    <property type="entry name" value="Lambda_DNA-bd_dom_sf"/>
</dbReference>
<sequence length="127" mass="14483">MKQAKFAESIGISRPALSAIETGVTKPSFPILYVIEAKYGYRHEWILTGDGEWYVNPLSASIRESQAPYKTSDKVLNFWIDRLIRILEEGDEKKIEAIKAAIRALDPGNKKDDLSKNDYYDNKDKDT</sequence>
<reference evidence="3" key="1">
    <citation type="journal article" date="2015" name="Proc. Natl. Acad. Sci. U.S.A.">
        <title>Networks of energetic and metabolic interactions define dynamics in microbial communities.</title>
        <authorList>
            <person name="Embree M."/>
            <person name="Liu J.K."/>
            <person name="Al-Bassam M.M."/>
            <person name="Zengler K."/>
        </authorList>
    </citation>
    <scope>NUCLEOTIDE SEQUENCE</scope>
</reference>
<feature type="domain" description="HTH cro/C1-type" evidence="2">
    <location>
        <begin position="1"/>
        <end position="46"/>
    </location>
</feature>
<dbReference type="GO" id="GO:0003677">
    <property type="term" value="F:DNA binding"/>
    <property type="evidence" value="ECO:0007669"/>
    <property type="project" value="InterPro"/>
</dbReference>
<protein>
    <recommendedName>
        <fullName evidence="2">HTH cro/C1-type domain-containing protein</fullName>
    </recommendedName>
</protein>
<comment type="caution">
    <text evidence="3">The sequence shown here is derived from an EMBL/GenBank/DDBJ whole genome shotgun (WGS) entry which is preliminary data.</text>
</comment>
<dbReference type="SUPFAM" id="SSF47413">
    <property type="entry name" value="lambda repressor-like DNA-binding domains"/>
    <property type="match status" value="1"/>
</dbReference>
<feature type="region of interest" description="Disordered" evidence="1">
    <location>
        <begin position="107"/>
        <end position="127"/>
    </location>
</feature>
<evidence type="ECO:0000256" key="1">
    <source>
        <dbReference type="SAM" id="MobiDB-lite"/>
    </source>
</evidence>
<dbReference type="EMBL" id="LNQE01000963">
    <property type="protein sequence ID" value="KUG22488.1"/>
    <property type="molecule type" value="Genomic_DNA"/>
</dbReference>
<proteinExistence type="predicted"/>
<feature type="compositionally biased region" description="Basic and acidic residues" evidence="1">
    <location>
        <begin position="108"/>
        <end position="127"/>
    </location>
</feature>
<dbReference type="InterPro" id="IPR001387">
    <property type="entry name" value="Cro/C1-type_HTH"/>
</dbReference>
<dbReference type="CDD" id="cd00093">
    <property type="entry name" value="HTH_XRE"/>
    <property type="match status" value="1"/>
</dbReference>
<evidence type="ECO:0000313" key="3">
    <source>
        <dbReference type="EMBL" id="KUG22488.1"/>
    </source>
</evidence>
<name>A0A0W8FNJ7_9ZZZZ</name>
<dbReference type="Pfam" id="PF01381">
    <property type="entry name" value="HTH_3"/>
    <property type="match status" value="1"/>
</dbReference>
<dbReference type="Gene3D" id="1.10.260.40">
    <property type="entry name" value="lambda repressor-like DNA-binding domains"/>
    <property type="match status" value="1"/>
</dbReference>